<dbReference type="PANTHER" id="PTHR12385">
    <property type="entry name" value="CHOLINE TRANSPORTER-LIKE (SLC FAMILY 44)"/>
    <property type="match status" value="1"/>
</dbReference>
<feature type="transmembrane region" description="Helical" evidence="6">
    <location>
        <begin position="216"/>
        <end position="234"/>
    </location>
</feature>
<evidence type="ECO:0000313" key="8">
    <source>
        <dbReference type="Proteomes" id="UP000824890"/>
    </source>
</evidence>
<feature type="transmembrane region" description="Helical" evidence="6">
    <location>
        <begin position="494"/>
        <end position="510"/>
    </location>
</feature>
<evidence type="ECO:0000256" key="3">
    <source>
        <dbReference type="ARBA" id="ARBA00022692"/>
    </source>
</evidence>
<evidence type="ECO:0000256" key="6">
    <source>
        <dbReference type="RuleBase" id="RU368066"/>
    </source>
</evidence>
<sequence>MWRIRSRSRLTLSEIRSTWVGRRSRLRRCGVEELRCHHFSLHLSRLFDPFVTVPAARKARHTPSSFSMVYYFLSHSLTTSHPLSLSLSPSTTDSSPSYLFAFLQEIEQTVTTPAATQQPQQDVVTSPAAAQQQPQTLTGRFFRCLFTSIFYSQLILISALVIFLTLRGLLFTKSPNFHPKKWYTPLLSSVALSGLLSLSWQCLFLCNIAATSKATIILAPLLTFSVGIFLVLYGKTFVPGIGGLLILFSFAQAIHSWLFVTRRRREFTFTITALSTSVLPPRTRLIAVVSSILSVLYSAFLAAGVGGATATRRGLIDILFISLIVKSLAWTMQVLKNVQVVAVSKAAYVHFANYDVVNACDALCGTLRSQLGSVCIGSTLVPVFVVIRGMIRTVNRGGNGSDRTMYAGHGDCAWVANHMVLVGNRYGFVHVGVHNKGFVQASRDAWQEFRRTVGLEELVDADLTSSICFLSAFGIGAISALTAGIWELNIHEDYFFQMTLYAFIIGYFVGRVSSAWLQACVMAYFVAYAANPEGANFDNTIPERIARQNVEENKSLADNEVRQTEEEQEITYM</sequence>
<dbReference type="PANTHER" id="PTHR12385:SF85">
    <property type="entry name" value="CHOLINE TRANSPORTER-LIKE PROTEIN"/>
    <property type="match status" value="1"/>
</dbReference>
<proteinExistence type="inferred from homology"/>
<evidence type="ECO:0000256" key="2">
    <source>
        <dbReference type="ARBA" id="ARBA00007168"/>
    </source>
</evidence>
<evidence type="ECO:0000313" key="7">
    <source>
        <dbReference type="EMBL" id="KAH0907165.1"/>
    </source>
</evidence>
<comment type="function">
    <text evidence="6">Choline transporter.</text>
</comment>
<feature type="transmembrane region" description="Helical" evidence="6">
    <location>
        <begin position="467"/>
        <end position="488"/>
    </location>
</feature>
<feature type="transmembrane region" description="Helical" evidence="6">
    <location>
        <begin position="285"/>
        <end position="308"/>
    </location>
</feature>
<keyword evidence="3 6" id="KW-0812">Transmembrane</keyword>
<protein>
    <recommendedName>
        <fullName evidence="6">Choline transporter-like protein</fullName>
    </recommendedName>
</protein>
<feature type="transmembrane region" description="Helical" evidence="6">
    <location>
        <begin position="186"/>
        <end position="209"/>
    </location>
</feature>
<evidence type="ECO:0000256" key="1">
    <source>
        <dbReference type="ARBA" id="ARBA00004141"/>
    </source>
</evidence>
<organism evidence="7 8">
    <name type="scientific">Brassica napus</name>
    <name type="common">Rape</name>
    <dbReference type="NCBI Taxonomy" id="3708"/>
    <lineage>
        <taxon>Eukaryota</taxon>
        <taxon>Viridiplantae</taxon>
        <taxon>Streptophyta</taxon>
        <taxon>Embryophyta</taxon>
        <taxon>Tracheophyta</taxon>
        <taxon>Spermatophyta</taxon>
        <taxon>Magnoliopsida</taxon>
        <taxon>eudicotyledons</taxon>
        <taxon>Gunneridae</taxon>
        <taxon>Pentapetalae</taxon>
        <taxon>rosids</taxon>
        <taxon>malvids</taxon>
        <taxon>Brassicales</taxon>
        <taxon>Brassicaceae</taxon>
        <taxon>Brassiceae</taxon>
        <taxon>Brassica</taxon>
    </lineage>
</organism>
<feature type="transmembrane region" description="Helical" evidence="6">
    <location>
        <begin position="240"/>
        <end position="260"/>
    </location>
</feature>
<comment type="similarity">
    <text evidence="2 6">Belongs to the CTL (choline transporter-like) family.</text>
</comment>
<evidence type="ECO:0000256" key="5">
    <source>
        <dbReference type="ARBA" id="ARBA00023136"/>
    </source>
</evidence>
<dbReference type="Pfam" id="PF04515">
    <property type="entry name" value="Choline_transpo"/>
    <property type="match status" value="1"/>
</dbReference>
<keyword evidence="5 6" id="KW-0472">Membrane</keyword>
<name>A0ABQ8BSE2_BRANA</name>
<dbReference type="InterPro" id="IPR007603">
    <property type="entry name" value="Choline_transptr-like"/>
</dbReference>
<feature type="transmembrane region" description="Helical" evidence="6">
    <location>
        <begin position="141"/>
        <end position="166"/>
    </location>
</feature>
<dbReference type="Proteomes" id="UP000824890">
    <property type="component" value="Unassembled WGS sequence"/>
</dbReference>
<evidence type="ECO:0000256" key="4">
    <source>
        <dbReference type="ARBA" id="ARBA00022989"/>
    </source>
</evidence>
<comment type="subcellular location">
    <subcellularLocation>
        <location evidence="6">Cell membrane</location>
        <topology evidence="6">Multi-pass membrane protein</topology>
    </subcellularLocation>
    <subcellularLocation>
        <location evidence="1">Membrane</location>
        <topology evidence="1">Multi-pass membrane protein</topology>
    </subcellularLocation>
</comment>
<keyword evidence="4 6" id="KW-1133">Transmembrane helix</keyword>
<gene>
    <name evidence="7" type="ORF">HID58_038992</name>
</gene>
<reference evidence="7 8" key="1">
    <citation type="submission" date="2021-05" db="EMBL/GenBank/DDBJ databases">
        <title>Genome Assembly of Synthetic Allotetraploid Brassica napus Reveals Homoeologous Exchanges between Subgenomes.</title>
        <authorList>
            <person name="Davis J.T."/>
        </authorList>
    </citation>
    <scope>NUCLEOTIDE SEQUENCE [LARGE SCALE GENOMIC DNA]</scope>
    <source>
        <strain evidence="8">cv. Da-Ae</strain>
        <tissue evidence="7">Seedling</tissue>
    </source>
</reference>
<dbReference type="EMBL" id="JAGKQM010000010">
    <property type="protein sequence ID" value="KAH0907165.1"/>
    <property type="molecule type" value="Genomic_DNA"/>
</dbReference>
<comment type="caution">
    <text evidence="7">The sequence shown here is derived from an EMBL/GenBank/DDBJ whole genome shotgun (WGS) entry which is preliminary data.</text>
</comment>
<keyword evidence="8" id="KW-1185">Reference proteome</keyword>
<accession>A0ABQ8BSE2</accession>